<sequence length="330" mass="37965">MSVEDFYKEIEISMIRVNIEEDREATMARFISGLNKEIVDVVDLQHYVEMEELLHKAIKVEKQLKSKEFKSSSASSSSWKSKWKDNKVTLKTNEETKQKDSIVVSKSKIETEISSKSREVKCFRCQGFRHVISQCPNKRVMIMLENGEIESASSSEDEMPSLTDCSDIEIEEPVHGDLLVTGRTLSTQPKDNVDVKQCEHIFHTRCHVKDKVCTMIIDSGSCTNIASTLLVDKLNFHTIKHPKPYKLQWLNECGEIRVTKQVLISFSIGKYEDEVLCDVAPMHAGHLLLGRPWQFDRKVTHDGYKNRYSFVMNNRNVVLTPLKPFQAYED</sequence>
<evidence type="ECO:0000313" key="1">
    <source>
        <dbReference type="EMBL" id="KAJ4705053.1"/>
    </source>
</evidence>
<evidence type="ECO:0000313" key="2">
    <source>
        <dbReference type="Proteomes" id="UP001164539"/>
    </source>
</evidence>
<dbReference type="Proteomes" id="UP001164539">
    <property type="component" value="Chromosome 12"/>
</dbReference>
<keyword evidence="2" id="KW-1185">Reference proteome</keyword>
<organism evidence="1 2">
    <name type="scientific">Melia azedarach</name>
    <name type="common">Chinaberry tree</name>
    <dbReference type="NCBI Taxonomy" id="155640"/>
    <lineage>
        <taxon>Eukaryota</taxon>
        <taxon>Viridiplantae</taxon>
        <taxon>Streptophyta</taxon>
        <taxon>Embryophyta</taxon>
        <taxon>Tracheophyta</taxon>
        <taxon>Spermatophyta</taxon>
        <taxon>Magnoliopsida</taxon>
        <taxon>eudicotyledons</taxon>
        <taxon>Gunneridae</taxon>
        <taxon>Pentapetalae</taxon>
        <taxon>rosids</taxon>
        <taxon>malvids</taxon>
        <taxon>Sapindales</taxon>
        <taxon>Meliaceae</taxon>
        <taxon>Melia</taxon>
    </lineage>
</organism>
<accession>A0ACC1X340</accession>
<reference evidence="1 2" key="1">
    <citation type="journal article" date="2023" name="Science">
        <title>Complex scaffold remodeling in plant triterpene biosynthesis.</title>
        <authorList>
            <person name="De La Pena R."/>
            <person name="Hodgson H."/>
            <person name="Liu J.C."/>
            <person name="Stephenson M.J."/>
            <person name="Martin A.C."/>
            <person name="Owen C."/>
            <person name="Harkess A."/>
            <person name="Leebens-Mack J."/>
            <person name="Jimenez L.E."/>
            <person name="Osbourn A."/>
            <person name="Sattely E.S."/>
        </authorList>
    </citation>
    <scope>NUCLEOTIDE SEQUENCE [LARGE SCALE GENOMIC DNA]</scope>
    <source>
        <strain evidence="2">cv. JPN11</strain>
        <tissue evidence="1">Leaf</tissue>
    </source>
</reference>
<dbReference type="EMBL" id="CM051405">
    <property type="protein sequence ID" value="KAJ4705053.1"/>
    <property type="molecule type" value="Genomic_DNA"/>
</dbReference>
<gene>
    <name evidence="1" type="ORF">OWV82_021880</name>
</gene>
<protein>
    <submittedName>
        <fullName evidence="1">Transposon Ty3-I Gag-Pol polyprotein</fullName>
    </submittedName>
</protein>
<comment type="caution">
    <text evidence="1">The sequence shown here is derived from an EMBL/GenBank/DDBJ whole genome shotgun (WGS) entry which is preliminary data.</text>
</comment>
<proteinExistence type="predicted"/>
<name>A0ACC1X340_MELAZ</name>